<organism evidence="5 6">
    <name type="scientific">Undibacterium rugosum</name>
    <dbReference type="NCBI Taxonomy" id="2762291"/>
    <lineage>
        <taxon>Bacteria</taxon>
        <taxon>Pseudomonadati</taxon>
        <taxon>Pseudomonadota</taxon>
        <taxon>Betaproteobacteria</taxon>
        <taxon>Burkholderiales</taxon>
        <taxon>Oxalobacteraceae</taxon>
        <taxon>Undibacterium</taxon>
    </lineage>
</organism>
<dbReference type="RefSeq" id="WP_186879794.1">
    <property type="nucleotide sequence ID" value="NZ_JACOGG010000002.1"/>
</dbReference>
<dbReference type="InterPro" id="IPR011250">
    <property type="entry name" value="OMP/PagP_B-barrel"/>
</dbReference>
<proteinExistence type="predicted"/>
<feature type="signal peptide" evidence="3">
    <location>
        <begin position="1"/>
        <end position="20"/>
    </location>
</feature>
<dbReference type="AlphaFoldDB" id="A0A923KYC8"/>
<dbReference type="Gene3D" id="2.40.160.20">
    <property type="match status" value="1"/>
</dbReference>
<evidence type="ECO:0000256" key="2">
    <source>
        <dbReference type="ARBA" id="ARBA00022729"/>
    </source>
</evidence>
<evidence type="ECO:0000256" key="3">
    <source>
        <dbReference type="SAM" id="SignalP"/>
    </source>
</evidence>
<protein>
    <submittedName>
        <fullName evidence="5">Porin family protein</fullName>
    </submittedName>
</protein>
<dbReference type="Proteomes" id="UP000612361">
    <property type="component" value="Unassembled WGS sequence"/>
</dbReference>
<gene>
    <name evidence="5" type="ORF">H8K47_02180</name>
</gene>
<reference evidence="5" key="1">
    <citation type="submission" date="2020-08" db="EMBL/GenBank/DDBJ databases">
        <title>Novel species isolated from subtropical streams in China.</title>
        <authorList>
            <person name="Lu H."/>
        </authorList>
    </citation>
    <scope>NUCLEOTIDE SEQUENCE</scope>
    <source>
        <strain evidence="5">CY7W</strain>
    </source>
</reference>
<name>A0A923KYC8_9BURK</name>
<sequence>MLKKLSIAAAIAVLSISAQAQTANPIYVGADIGSTKVDGLTDNKTSYGAFAGYKFSENFAAEVAYRQLFKTDVGPVSVDGTQTAVSVLGIAPISKEFQVFGRLGYNQLKASASFAGRSGSGTDSGVLYGVGVQYQFTANIGARLEFQKPASDTKNFSAGVTYSF</sequence>
<evidence type="ECO:0000313" key="6">
    <source>
        <dbReference type="Proteomes" id="UP000612361"/>
    </source>
</evidence>
<dbReference type="EMBL" id="JACOGG010000002">
    <property type="protein sequence ID" value="MBC3934158.1"/>
    <property type="molecule type" value="Genomic_DNA"/>
</dbReference>
<keyword evidence="6" id="KW-1185">Reference proteome</keyword>
<comment type="subcellular location">
    <subcellularLocation>
        <location evidence="1">Cell outer membrane</location>
    </subcellularLocation>
</comment>
<keyword evidence="2 3" id="KW-0732">Signal</keyword>
<dbReference type="GO" id="GO:0009279">
    <property type="term" value="C:cell outer membrane"/>
    <property type="evidence" value="ECO:0007669"/>
    <property type="project" value="UniProtKB-SubCell"/>
</dbReference>
<dbReference type="Pfam" id="PF13505">
    <property type="entry name" value="OMP_b-brl"/>
    <property type="match status" value="1"/>
</dbReference>
<dbReference type="SUPFAM" id="SSF56925">
    <property type="entry name" value="OMPA-like"/>
    <property type="match status" value="1"/>
</dbReference>
<dbReference type="InterPro" id="IPR027385">
    <property type="entry name" value="Beta-barrel_OMP"/>
</dbReference>
<evidence type="ECO:0000259" key="4">
    <source>
        <dbReference type="Pfam" id="PF13505"/>
    </source>
</evidence>
<accession>A0A923KYC8</accession>
<feature type="domain" description="Outer membrane protein beta-barrel" evidence="4">
    <location>
        <begin position="7"/>
        <end position="164"/>
    </location>
</feature>
<evidence type="ECO:0000256" key="1">
    <source>
        <dbReference type="ARBA" id="ARBA00004442"/>
    </source>
</evidence>
<evidence type="ECO:0000313" key="5">
    <source>
        <dbReference type="EMBL" id="MBC3934158.1"/>
    </source>
</evidence>
<feature type="chain" id="PRO_5037502767" evidence="3">
    <location>
        <begin position="21"/>
        <end position="164"/>
    </location>
</feature>
<comment type="caution">
    <text evidence="5">The sequence shown here is derived from an EMBL/GenBank/DDBJ whole genome shotgun (WGS) entry which is preliminary data.</text>
</comment>